<proteinExistence type="predicted"/>
<dbReference type="AlphaFoldDB" id="A0A6A4Q785"/>
<dbReference type="PANTHER" id="PTHR33743">
    <property type="entry name" value="PROTEIN GOLVEN 6-RELATED"/>
    <property type="match status" value="1"/>
</dbReference>
<name>A0A6A4Q785_LUPAL</name>
<feature type="compositionally biased region" description="Polar residues" evidence="1">
    <location>
        <begin position="149"/>
        <end position="161"/>
    </location>
</feature>
<reference evidence="3" key="1">
    <citation type="journal article" date="2020" name="Nat. Commun.">
        <title>Genome sequence of the cluster root forming white lupin.</title>
        <authorList>
            <person name="Hufnagel B."/>
            <person name="Marques A."/>
            <person name="Soriano A."/>
            <person name="Marques L."/>
            <person name="Divol F."/>
            <person name="Doumas P."/>
            <person name="Sallet E."/>
            <person name="Mancinotti D."/>
            <person name="Carrere S."/>
            <person name="Marande W."/>
            <person name="Arribat S."/>
            <person name="Keller J."/>
            <person name="Huneau C."/>
            <person name="Blein T."/>
            <person name="Aime D."/>
            <person name="Laguerre M."/>
            <person name="Taylor J."/>
            <person name="Schubert V."/>
            <person name="Nelson M."/>
            <person name="Geu-Flores F."/>
            <person name="Crespi M."/>
            <person name="Gallardo-Guerrero K."/>
            <person name="Delaux P.-M."/>
            <person name="Salse J."/>
            <person name="Berges H."/>
            <person name="Guyot R."/>
            <person name="Gouzy J."/>
            <person name="Peret B."/>
        </authorList>
    </citation>
    <scope>NUCLEOTIDE SEQUENCE [LARGE SCALE GENOMIC DNA]</scope>
    <source>
        <strain evidence="3">cv. Amiga</strain>
    </source>
</reference>
<dbReference type="EMBL" id="WOCE01000007">
    <property type="protein sequence ID" value="KAE9609758.1"/>
    <property type="molecule type" value="Genomic_DNA"/>
</dbReference>
<feature type="compositionally biased region" description="Polar residues" evidence="1">
    <location>
        <begin position="169"/>
        <end position="183"/>
    </location>
</feature>
<comment type="caution">
    <text evidence="2">The sequence shown here is derived from an EMBL/GenBank/DDBJ whole genome shotgun (WGS) entry which is preliminary data.</text>
</comment>
<dbReference type="Proteomes" id="UP000447434">
    <property type="component" value="Chromosome 7"/>
</dbReference>
<dbReference type="Pfam" id="PF21529">
    <property type="entry name" value="GLV1-2"/>
    <property type="match status" value="1"/>
</dbReference>
<dbReference type="InterPro" id="IPR049306">
    <property type="entry name" value="GLV1-2"/>
</dbReference>
<protein>
    <submittedName>
        <fullName evidence="2">Uncharacterized protein</fullName>
    </submittedName>
</protein>
<gene>
    <name evidence="2" type="ORF">Lalb_Chr07g0179441</name>
</gene>
<evidence type="ECO:0000313" key="2">
    <source>
        <dbReference type="EMBL" id="KAE9609758.1"/>
    </source>
</evidence>
<dbReference type="OrthoDB" id="1903945at2759"/>
<organism evidence="2 3">
    <name type="scientific">Lupinus albus</name>
    <name type="common">White lupine</name>
    <name type="synonym">Lupinus termis</name>
    <dbReference type="NCBI Taxonomy" id="3870"/>
    <lineage>
        <taxon>Eukaryota</taxon>
        <taxon>Viridiplantae</taxon>
        <taxon>Streptophyta</taxon>
        <taxon>Embryophyta</taxon>
        <taxon>Tracheophyta</taxon>
        <taxon>Spermatophyta</taxon>
        <taxon>Magnoliopsida</taxon>
        <taxon>eudicotyledons</taxon>
        <taxon>Gunneridae</taxon>
        <taxon>Pentapetalae</taxon>
        <taxon>rosids</taxon>
        <taxon>fabids</taxon>
        <taxon>Fabales</taxon>
        <taxon>Fabaceae</taxon>
        <taxon>Papilionoideae</taxon>
        <taxon>50 kb inversion clade</taxon>
        <taxon>genistoids sensu lato</taxon>
        <taxon>core genistoids</taxon>
        <taxon>Genisteae</taxon>
        <taxon>Lupinus</taxon>
    </lineage>
</organism>
<evidence type="ECO:0000256" key="1">
    <source>
        <dbReference type="SAM" id="MobiDB-lite"/>
    </source>
</evidence>
<feature type="region of interest" description="Disordered" evidence="1">
    <location>
        <begin position="137"/>
        <end position="206"/>
    </location>
</feature>
<sequence length="206" mass="23829">MWTPMPLSIYTIRNHEPFIYLHKRRKTRRKFRSFCLRIQTSHLFVPHIFLQMRPSFVVSLLLLLLLLTKAQGIRLGKESLPIQQQKQHKEKTALLKRSNSDADGEAILCEDEQCTGRIKKRKLVTAPVSTTYTISKNVNRGENEGDPLVNSNITSMKVNGETNERKVNKVSTTSKNQNQQQEQYPDLEDITEMDYSPATRKPPIHN</sequence>
<dbReference type="PANTHER" id="PTHR33743:SF19">
    <property type="entry name" value="PROTEIN GOLVEN 6"/>
    <property type="match status" value="1"/>
</dbReference>
<keyword evidence="3" id="KW-1185">Reference proteome</keyword>
<evidence type="ECO:0000313" key="3">
    <source>
        <dbReference type="Proteomes" id="UP000447434"/>
    </source>
</evidence>
<accession>A0A6A4Q785</accession>